<gene>
    <name evidence="1" type="ORF">Desaf_1646</name>
</gene>
<dbReference type="HOGENOM" id="CLU_2751184_0_0_7"/>
<dbReference type="GO" id="GO:0003677">
    <property type="term" value="F:DNA binding"/>
    <property type="evidence" value="ECO:0007669"/>
    <property type="project" value="UniProtKB-KW"/>
</dbReference>
<proteinExistence type="predicted"/>
<organism evidence="1 2">
    <name type="scientific">Desulfocurvibacter africanus subsp. africanus str. Walvis Bay</name>
    <dbReference type="NCBI Taxonomy" id="690850"/>
    <lineage>
        <taxon>Bacteria</taxon>
        <taxon>Pseudomonadati</taxon>
        <taxon>Thermodesulfobacteriota</taxon>
        <taxon>Desulfovibrionia</taxon>
        <taxon>Desulfovibrionales</taxon>
        <taxon>Desulfovibrionaceae</taxon>
        <taxon>Desulfocurvibacter</taxon>
    </lineage>
</organism>
<dbReference type="eggNOG" id="ENOG502ZRU8">
    <property type="taxonomic scope" value="Bacteria"/>
</dbReference>
<protein>
    <submittedName>
        <fullName evidence="1">DNA-binding protein</fullName>
    </submittedName>
</protein>
<sequence>MRFREQLKDAGYRLFLGTVDAAVYEDFHCKTPRKAVWLYKEGSFQCAGCKEQCETDSPRGFQIFLDLK</sequence>
<dbReference type="STRING" id="690850.Desaf_1646"/>
<dbReference type="AlphaFoldDB" id="F3Z1F1"/>
<accession>F3Z1F1</accession>
<evidence type="ECO:0000313" key="2">
    <source>
        <dbReference type="Proteomes" id="UP000007844"/>
    </source>
</evidence>
<dbReference type="Proteomes" id="UP000007844">
    <property type="component" value="Chromosome"/>
</dbReference>
<keyword evidence="1" id="KW-0238">DNA-binding</keyword>
<dbReference type="KEGG" id="daf:Desaf_1646"/>
<dbReference type="EMBL" id="CP003221">
    <property type="protein sequence ID" value="EGJ49982.1"/>
    <property type="molecule type" value="Genomic_DNA"/>
</dbReference>
<keyword evidence="2" id="KW-1185">Reference proteome</keyword>
<name>F3Z1F1_DESAF</name>
<evidence type="ECO:0000313" key="1">
    <source>
        <dbReference type="EMBL" id="EGJ49982.1"/>
    </source>
</evidence>
<reference evidence="1 2" key="1">
    <citation type="journal article" date="2011" name="J. Bacteriol.">
        <title>Genome sequence of the mercury-methylating and pleomorphic Desulfovibrio africanus Strain Walvis Bay.</title>
        <authorList>
            <person name="Brown S.D."/>
            <person name="Wall J.D."/>
            <person name="Kucken A.M."/>
            <person name="Gilmour C.C."/>
            <person name="Podar M."/>
            <person name="Brandt C.C."/>
            <person name="Teshima H."/>
            <person name="Detter J.C."/>
            <person name="Han C.S."/>
            <person name="Land M.L."/>
            <person name="Lucas S."/>
            <person name="Han J."/>
            <person name="Pennacchio L."/>
            <person name="Nolan M."/>
            <person name="Pitluck S."/>
            <person name="Woyke T."/>
            <person name="Goodwin L."/>
            <person name="Palumbo A.V."/>
            <person name="Elias D.A."/>
        </authorList>
    </citation>
    <scope>NUCLEOTIDE SEQUENCE [LARGE SCALE GENOMIC DNA]</scope>
    <source>
        <strain evidence="1 2">Walvis Bay</strain>
    </source>
</reference>